<feature type="region of interest" description="Disordered" evidence="11">
    <location>
        <begin position="1052"/>
        <end position="1093"/>
    </location>
</feature>
<evidence type="ECO:0000313" key="14">
    <source>
        <dbReference type="Proteomes" id="UP000800094"/>
    </source>
</evidence>
<evidence type="ECO:0000256" key="8">
    <source>
        <dbReference type="ARBA" id="ARBA00022840"/>
    </source>
</evidence>
<keyword evidence="3" id="KW-0723">Serine/threonine-protein kinase</keyword>
<comment type="catalytic activity">
    <reaction evidence="10">
        <text>L-seryl-[protein] + ATP = O-phospho-L-seryl-[protein] + ADP + H(+)</text>
        <dbReference type="Rhea" id="RHEA:17989"/>
        <dbReference type="Rhea" id="RHEA-COMP:9863"/>
        <dbReference type="Rhea" id="RHEA-COMP:11604"/>
        <dbReference type="ChEBI" id="CHEBI:15378"/>
        <dbReference type="ChEBI" id="CHEBI:29999"/>
        <dbReference type="ChEBI" id="CHEBI:30616"/>
        <dbReference type="ChEBI" id="CHEBI:83421"/>
        <dbReference type="ChEBI" id="CHEBI:456216"/>
        <dbReference type="EC" id="2.7.11.1"/>
    </reaction>
</comment>
<dbReference type="SMART" id="SM00220">
    <property type="entry name" value="S_TKc"/>
    <property type="match status" value="1"/>
</dbReference>
<feature type="region of interest" description="Disordered" evidence="11">
    <location>
        <begin position="939"/>
        <end position="1040"/>
    </location>
</feature>
<evidence type="ECO:0000256" key="9">
    <source>
        <dbReference type="ARBA" id="ARBA00047899"/>
    </source>
</evidence>
<comment type="similarity">
    <text evidence="1">Belongs to the protein kinase superfamily. CAMK Ser/Thr protein kinase family. NIM1 subfamily.</text>
</comment>
<dbReference type="GO" id="GO:0005524">
    <property type="term" value="F:ATP binding"/>
    <property type="evidence" value="ECO:0007669"/>
    <property type="project" value="UniProtKB-KW"/>
</dbReference>
<dbReference type="InterPro" id="IPR000719">
    <property type="entry name" value="Prot_kinase_dom"/>
</dbReference>
<feature type="compositionally biased region" description="Polar residues" evidence="11">
    <location>
        <begin position="23"/>
        <end position="37"/>
    </location>
</feature>
<dbReference type="FunFam" id="1.10.510.10:FF:002176">
    <property type="entry name" value="CAMK family protein kinase"/>
    <property type="match status" value="1"/>
</dbReference>
<evidence type="ECO:0000259" key="12">
    <source>
        <dbReference type="PROSITE" id="PS50011"/>
    </source>
</evidence>
<evidence type="ECO:0000256" key="7">
    <source>
        <dbReference type="ARBA" id="ARBA00022777"/>
    </source>
</evidence>
<evidence type="ECO:0000256" key="4">
    <source>
        <dbReference type="ARBA" id="ARBA00022553"/>
    </source>
</evidence>
<feature type="compositionally biased region" description="Polar residues" evidence="11">
    <location>
        <begin position="954"/>
        <end position="987"/>
    </location>
</feature>
<feature type="compositionally biased region" description="Low complexity" evidence="11">
    <location>
        <begin position="613"/>
        <end position="633"/>
    </location>
</feature>
<dbReference type="InterPro" id="IPR043024">
    <property type="entry name" value="KA1_sf_fungal"/>
</dbReference>
<proteinExistence type="inferred from homology"/>
<feature type="domain" description="Protein kinase" evidence="12">
    <location>
        <begin position="123"/>
        <end position="403"/>
    </location>
</feature>
<feature type="region of interest" description="Disordered" evidence="11">
    <location>
        <begin position="1"/>
        <end position="62"/>
    </location>
</feature>
<gene>
    <name evidence="13" type="ORF">BU26DRAFT_527422</name>
</gene>
<keyword evidence="4" id="KW-0597">Phosphoprotein</keyword>
<feature type="compositionally biased region" description="Polar residues" evidence="11">
    <location>
        <begin position="785"/>
        <end position="798"/>
    </location>
</feature>
<dbReference type="Pfam" id="PF16797">
    <property type="entry name" value="Fungal_KA1"/>
    <property type="match status" value="1"/>
</dbReference>
<feature type="region of interest" description="Disordered" evidence="11">
    <location>
        <begin position="777"/>
        <end position="827"/>
    </location>
</feature>
<feature type="compositionally biased region" description="Low complexity" evidence="11">
    <location>
        <begin position="640"/>
        <end position="660"/>
    </location>
</feature>
<feature type="compositionally biased region" description="Low complexity" evidence="11">
    <location>
        <begin position="103"/>
        <end position="112"/>
    </location>
</feature>
<feature type="compositionally biased region" description="Polar residues" evidence="11">
    <location>
        <begin position="1071"/>
        <end position="1080"/>
    </location>
</feature>
<evidence type="ECO:0000256" key="6">
    <source>
        <dbReference type="ARBA" id="ARBA00022741"/>
    </source>
</evidence>
<dbReference type="Pfam" id="PF00069">
    <property type="entry name" value="Pkinase"/>
    <property type="match status" value="1"/>
</dbReference>
<keyword evidence="8" id="KW-0067">ATP-binding</keyword>
<comment type="catalytic activity">
    <reaction evidence="9">
        <text>L-threonyl-[protein] + ATP = O-phospho-L-threonyl-[protein] + ADP + H(+)</text>
        <dbReference type="Rhea" id="RHEA:46608"/>
        <dbReference type="Rhea" id="RHEA-COMP:11060"/>
        <dbReference type="Rhea" id="RHEA-COMP:11605"/>
        <dbReference type="ChEBI" id="CHEBI:15378"/>
        <dbReference type="ChEBI" id="CHEBI:30013"/>
        <dbReference type="ChEBI" id="CHEBI:30616"/>
        <dbReference type="ChEBI" id="CHEBI:61977"/>
        <dbReference type="ChEBI" id="CHEBI:456216"/>
        <dbReference type="EC" id="2.7.11.1"/>
    </reaction>
</comment>
<feature type="region of interest" description="Disordered" evidence="11">
    <location>
        <begin position="706"/>
        <end position="731"/>
    </location>
</feature>
<evidence type="ECO:0000256" key="11">
    <source>
        <dbReference type="SAM" id="MobiDB-lite"/>
    </source>
</evidence>
<keyword evidence="14" id="KW-1185">Reference proteome</keyword>
<dbReference type="InterPro" id="IPR011009">
    <property type="entry name" value="Kinase-like_dom_sf"/>
</dbReference>
<feature type="region of interest" description="Disordered" evidence="11">
    <location>
        <begin position="576"/>
        <end position="660"/>
    </location>
</feature>
<organism evidence="13 14">
    <name type="scientific">Trematosphaeria pertusa</name>
    <dbReference type="NCBI Taxonomy" id="390896"/>
    <lineage>
        <taxon>Eukaryota</taxon>
        <taxon>Fungi</taxon>
        <taxon>Dikarya</taxon>
        <taxon>Ascomycota</taxon>
        <taxon>Pezizomycotina</taxon>
        <taxon>Dothideomycetes</taxon>
        <taxon>Pleosporomycetidae</taxon>
        <taxon>Pleosporales</taxon>
        <taxon>Massarineae</taxon>
        <taxon>Trematosphaeriaceae</taxon>
        <taxon>Trematosphaeria</taxon>
    </lineage>
</organism>
<dbReference type="EMBL" id="ML987189">
    <property type="protein sequence ID" value="KAF2257392.1"/>
    <property type="molecule type" value="Genomic_DNA"/>
</dbReference>
<keyword evidence="7 13" id="KW-0418">Kinase</keyword>
<evidence type="ECO:0000256" key="3">
    <source>
        <dbReference type="ARBA" id="ARBA00022527"/>
    </source>
</evidence>
<dbReference type="GeneID" id="54584107"/>
<feature type="compositionally biased region" description="Polar residues" evidence="11">
    <location>
        <begin position="706"/>
        <end position="728"/>
    </location>
</feature>
<dbReference type="Gene3D" id="1.10.510.10">
    <property type="entry name" value="Transferase(Phosphotransferase) domain 1"/>
    <property type="match status" value="1"/>
</dbReference>
<dbReference type="Proteomes" id="UP000800094">
    <property type="component" value="Unassembled WGS sequence"/>
</dbReference>
<name>A0A6A6J591_9PLEO</name>
<dbReference type="InterPro" id="IPR031850">
    <property type="entry name" value="Fungal_KA1_dom"/>
</dbReference>
<dbReference type="PROSITE" id="PS00108">
    <property type="entry name" value="PROTEIN_KINASE_ST"/>
    <property type="match status" value="1"/>
</dbReference>
<feature type="compositionally biased region" description="Polar residues" evidence="11">
    <location>
        <begin position="806"/>
        <end position="815"/>
    </location>
</feature>
<evidence type="ECO:0000313" key="13">
    <source>
        <dbReference type="EMBL" id="KAF2257392.1"/>
    </source>
</evidence>
<dbReference type="RefSeq" id="XP_033692396.1">
    <property type="nucleotide sequence ID" value="XM_033830777.1"/>
</dbReference>
<feature type="region of interest" description="Disordered" evidence="11">
    <location>
        <begin position="93"/>
        <end position="125"/>
    </location>
</feature>
<sequence length="1289" mass="143779">MDHAFHGRPPTRRRAFGDDATLRANQNNRPGSRSPQYGGQKPSPGAVSSSPPPLPHNVSIVPNGTLSVRHEPQLSPSPQNKRISAVINEEYRPHNPKRDSEVSNASTNASNAGSRRKTHIGPWHLGRTIGKGGCGRVRVVRHSVTGQYGAAKIISKATADKVRALSLANLVKSAENDPTLYPGGKVIPFGLEREICIMKLLDHPNIVRLYDIWENRNELYLVMEYIEGGELFSYIGEQGGLPEIQVVHIFRQIIAALFYCHRINIHHRDLKPENILLDRDNMQIKLVDFGMAALQPQGKKLTTPCGSPHYAAPEVIRTQSYDGGKADIWSCGVILYVLLSGVPPFNYSGDDRDLKYLFRAIARADYVMPDGLSREAQDLIRRILVADPRRRIAIDEIWKHPFLRKYDEELGFTGANARVEQWIGPMPKIDEWTTLTRSTIDREILRYMRTLWHSEKEEMIIQRLLNQDANQEKYFYAALLKYQNDQLENYVPNPHHPITYSNSDHHHNRPMAPTSRDMLQLPSSKKHKRSQSGYSILNDEHMYSKHSFYEPPSSEASYDPFRASRAPIIPSQVVHQNVTVHRGPSNGSRKLRPTTALGHRTGSSLRVKALTNSKHSSAISRGSSKRSTPSQRSVGRRSVSRSSMASSHWPSSPPVVVRPGRLGRRGVSFAHLRRSSAATASTADGTVQYTPEQRSILSYRDSVGSSVLSHRPSTVQGSPSIRTVSRTAASPMVPRLRVRKPESPSKYIQKEARKVSTELEKVMEEAFNRASIGSSVRATGEGASEYNTPPTSISNRDSGGSAALATPNNRATMQNRPLPPVPNETPNTFIHRKLAETRAEFARRLDESGDNTEHFVEVIEHLDRLMVPSTNGAKRTSSAPAKSPEQSVPLHVIPEEAKADEDLFELDGPSYRAVTDPVRPNMQGRRAVTDHTTIRLVDQSPTRIAPLNIRKRSGASTSSRAANDTTAVPWPRQTSHQSAQNNPPATRTNEEAAAVPVEILEKEATVKKKKSSWFRRTPEERDRPQEHQPKPKPSTSRLQIPEAWQGLDDRIKNDLPRISGPSPDIAKHATKQSTGSSSSEFPMRGCGTTVGKSEGGGARKGFFGLFGKKQKDDKGKRPMELGADNFSTSSILSSFELGPENGPETSARSGPPEFQMNWLSRFLHIKPASKVLCFHVGRGKVRQDLVRLLRDWQRFGVRDVNFDRATNVINARIDKNNHLKLKPVSLIIELFVVLEHGRRANLCLARFTQTRGAASSFRKVVDIIEDVCRARCILVEDEEKKAAMCEVLS</sequence>
<accession>A0A6A6J591</accession>
<feature type="region of interest" description="Disordered" evidence="11">
    <location>
        <begin position="497"/>
        <end position="537"/>
    </location>
</feature>
<dbReference type="PROSITE" id="PS50011">
    <property type="entry name" value="PROTEIN_KINASE_DOM"/>
    <property type="match status" value="1"/>
</dbReference>
<dbReference type="OrthoDB" id="504170at2759"/>
<feature type="compositionally biased region" description="Basic and acidic residues" evidence="11">
    <location>
        <begin position="1016"/>
        <end position="1029"/>
    </location>
</feature>
<dbReference type="GO" id="GO:0004674">
    <property type="term" value="F:protein serine/threonine kinase activity"/>
    <property type="evidence" value="ECO:0007669"/>
    <property type="project" value="UniProtKB-KW"/>
</dbReference>
<dbReference type="SUPFAM" id="SSF56112">
    <property type="entry name" value="Protein kinase-like (PK-like)"/>
    <property type="match status" value="1"/>
</dbReference>
<reference evidence="13" key="1">
    <citation type="journal article" date="2020" name="Stud. Mycol.">
        <title>101 Dothideomycetes genomes: a test case for predicting lifestyles and emergence of pathogens.</title>
        <authorList>
            <person name="Haridas S."/>
            <person name="Albert R."/>
            <person name="Binder M."/>
            <person name="Bloem J."/>
            <person name="Labutti K."/>
            <person name="Salamov A."/>
            <person name="Andreopoulos B."/>
            <person name="Baker S."/>
            <person name="Barry K."/>
            <person name="Bills G."/>
            <person name="Bluhm B."/>
            <person name="Cannon C."/>
            <person name="Castanera R."/>
            <person name="Culley D."/>
            <person name="Daum C."/>
            <person name="Ezra D."/>
            <person name="Gonzalez J."/>
            <person name="Henrissat B."/>
            <person name="Kuo A."/>
            <person name="Liang C."/>
            <person name="Lipzen A."/>
            <person name="Lutzoni F."/>
            <person name="Magnuson J."/>
            <person name="Mondo S."/>
            <person name="Nolan M."/>
            <person name="Ohm R."/>
            <person name="Pangilinan J."/>
            <person name="Park H.-J."/>
            <person name="Ramirez L."/>
            <person name="Alfaro M."/>
            <person name="Sun H."/>
            <person name="Tritt A."/>
            <person name="Yoshinaga Y."/>
            <person name="Zwiers L.-H."/>
            <person name="Turgeon B."/>
            <person name="Goodwin S."/>
            <person name="Spatafora J."/>
            <person name="Crous P."/>
            <person name="Grigoriev I."/>
        </authorList>
    </citation>
    <scope>NUCLEOTIDE SEQUENCE</scope>
    <source>
        <strain evidence="13">CBS 122368</strain>
    </source>
</reference>
<dbReference type="PANTHER" id="PTHR24346">
    <property type="entry name" value="MAP/MICROTUBULE AFFINITY-REGULATING KINASE"/>
    <property type="match status" value="1"/>
</dbReference>
<evidence type="ECO:0000256" key="10">
    <source>
        <dbReference type="ARBA" id="ARBA00048679"/>
    </source>
</evidence>
<dbReference type="PANTHER" id="PTHR24346:SF110">
    <property type="entry name" value="NON-SPECIFIC SERINE_THREONINE PROTEIN KINASE"/>
    <property type="match status" value="1"/>
</dbReference>
<dbReference type="InterPro" id="IPR008271">
    <property type="entry name" value="Ser/Thr_kinase_AS"/>
</dbReference>
<evidence type="ECO:0000256" key="1">
    <source>
        <dbReference type="ARBA" id="ARBA00010791"/>
    </source>
</evidence>
<dbReference type="Gene3D" id="3.30.310.220">
    <property type="entry name" value="Fungal kinase associated-1 domain"/>
    <property type="match status" value="1"/>
</dbReference>
<evidence type="ECO:0000256" key="2">
    <source>
        <dbReference type="ARBA" id="ARBA00012513"/>
    </source>
</evidence>
<dbReference type="GO" id="GO:0005938">
    <property type="term" value="C:cell cortex"/>
    <property type="evidence" value="ECO:0007669"/>
    <property type="project" value="UniProtKB-ARBA"/>
</dbReference>
<evidence type="ECO:0000256" key="5">
    <source>
        <dbReference type="ARBA" id="ARBA00022679"/>
    </source>
</evidence>
<keyword evidence="6" id="KW-0547">Nucleotide-binding</keyword>
<dbReference type="GO" id="GO:0035556">
    <property type="term" value="P:intracellular signal transduction"/>
    <property type="evidence" value="ECO:0007669"/>
    <property type="project" value="TreeGrafter"/>
</dbReference>
<dbReference type="EC" id="2.7.11.1" evidence="2"/>
<keyword evidence="5" id="KW-0808">Transferase</keyword>
<protein>
    <recommendedName>
        <fullName evidence="2">non-specific serine/threonine protein kinase</fullName>
        <ecNumber evidence="2">2.7.11.1</ecNumber>
    </recommendedName>
</protein>